<feature type="region of interest" description="Disordered" evidence="1">
    <location>
        <begin position="242"/>
        <end position="303"/>
    </location>
</feature>
<evidence type="ECO:0000313" key="3">
    <source>
        <dbReference type="Proteomes" id="UP001215280"/>
    </source>
</evidence>
<feature type="region of interest" description="Disordered" evidence="1">
    <location>
        <begin position="116"/>
        <end position="211"/>
    </location>
</feature>
<feature type="compositionally biased region" description="Basic and acidic residues" evidence="1">
    <location>
        <begin position="255"/>
        <end position="264"/>
    </location>
</feature>
<keyword evidence="3" id="KW-1185">Reference proteome</keyword>
<accession>A0AAD7HMF6</accession>
<dbReference type="AlphaFoldDB" id="A0AAD7HMF6"/>
<reference evidence="2" key="1">
    <citation type="submission" date="2023-03" db="EMBL/GenBank/DDBJ databases">
        <title>Massive genome expansion in bonnet fungi (Mycena s.s.) driven by repeated elements and novel gene families across ecological guilds.</title>
        <authorList>
            <consortium name="Lawrence Berkeley National Laboratory"/>
            <person name="Harder C.B."/>
            <person name="Miyauchi S."/>
            <person name="Viragh M."/>
            <person name="Kuo A."/>
            <person name="Thoen E."/>
            <person name="Andreopoulos B."/>
            <person name="Lu D."/>
            <person name="Skrede I."/>
            <person name="Drula E."/>
            <person name="Henrissat B."/>
            <person name="Morin E."/>
            <person name="Kohler A."/>
            <person name="Barry K."/>
            <person name="LaButti K."/>
            <person name="Morin E."/>
            <person name="Salamov A."/>
            <person name="Lipzen A."/>
            <person name="Mereny Z."/>
            <person name="Hegedus B."/>
            <person name="Baldrian P."/>
            <person name="Stursova M."/>
            <person name="Weitz H."/>
            <person name="Taylor A."/>
            <person name="Grigoriev I.V."/>
            <person name="Nagy L.G."/>
            <person name="Martin F."/>
            <person name="Kauserud H."/>
        </authorList>
    </citation>
    <scope>NUCLEOTIDE SEQUENCE</scope>
    <source>
        <strain evidence="2">CBHHK188m</strain>
    </source>
</reference>
<dbReference type="Proteomes" id="UP001215280">
    <property type="component" value="Unassembled WGS sequence"/>
</dbReference>
<evidence type="ECO:0000256" key="1">
    <source>
        <dbReference type="SAM" id="MobiDB-lite"/>
    </source>
</evidence>
<gene>
    <name evidence="2" type="ORF">DFH07DRAFT_783644</name>
</gene>
<feature type="compositionally biased region" description="Basic residues" evidence="1">
    <location>
        <begin position="190"/>
        <end position="204"/>
    </location>
</feature>
<proteinExistence type="predicted"/>
<comment type="caution">
    <text evidence="2">The sequence shown here is derived from an EMBL/GenBank/DDBJ whole genome shotgun (WGS) entry which is preliminary data.</text>
</comment>
<dbReference type="EMBL" id="JARJLG010000250">
    <property type="protein sequence ID" value="KAJ7723186.1"/>
    <property type="molecule type" value="Genomic_DNA"/>
</dbReference>
<organism evidence="2 3">
    <name type="scientific">Mycena maculata</name>
    <dbReference type="NCBI Taxonomy" id="230809"/>
    <lineage>
        <taxon>Eukaryota</taxon>
        <taxon>Fungi</taxon>
        <taxon>Dikarya</taxon>
        <taxon>Basidiomycota</taxon>
        <taxon>Agaricomycotina</taxon>
        <taxon>Agaricomycetes</taxon>
        <taxon>Agaricomycetidae</taxon>
        <taxon>Agaricales</taxon>
        <taxon>Marasmiineae</taxon>
        <taxon>Mycenaceae</taxon>
        <taxon>Mycena</taxon>
    </lineage>
</organism>
<protein>
    <submittedName>
        <fullName evidence="2">Uncharacterized protein</fullName>
    </submittedName>
</protein>
<feature type="region of interest" description="Disordered" evidence="1">
    <location>
        <begin position="1"/>
        <end position="40"/>
    </location>
</feature>
<evidence type="ECO:0000313" key="2">
    <source>
        <dbReference type="EMBL" id="KAJ7723186.1"/>
    </source>
</evidence>
<feature type="compositionally biased region" description="Acidic residues" evidence="1">
    <location>
        <begin position="265"/>
        <end position="274"/>
    </location>
</feature>
<sequence length="571" mass="63376">MGACREVGDLPPNVNFASHSPKTRHCPPPGSKAADRGSSAAHAFRVSPLDDLTLLSPLERVGRATATRELAPLPRGRLRQPPVDRTWYLTPHPFSTYEQVGGEGAKRTSRVRSAIPPAHPARRRERAWSGLRPYSNVGTPVDPKSEEEQGPEIPIVKVKAPGKIKSAVKKGPVAEKSKATKKTVPARVSPSRHQRRRPSHPRSARTRETVLNPVMKTSQEVSPNEAEFYMENIIKGFSKKSVVDPTDSVDESDEDIKHRVHNSDDDYGSDMEYIEIDKPRPKKAAKGPQIQYDHESDDSIPDASKQVVSAARQQKANVEVRVPLPDPRKLSKVLKAQLERIAGASADADKCPESEWHISARLLFPSKELKAVLCGYIEFIKLSLLFEDSIISCAGFARACAIAAVKHSTSVHIKERLETDMNFAALLVDIGDMKRIAARIAPLPAPAVKTLVYDLIQDHWSIFPVDPTTVIISLLKKGVFTEQFKTKNPHLFASTSKKHPEDLELPEPLICLAATADYGPWWNMGQPGRSRRSRSLKCNGDVVNFQRNHYFNFQCCGQLCDSHQPCRGSRL</sequence>
<name>A0AAD7HMF6_9AGAR</name>